<dbReference type="PANTHER" id="PTHR31286">
    <property type="entry name" value="GLYCINE-RICH CELL WALL STRUCTURAL PROTEIN 1.8-LIKE"/>
    <property type="match status" value="1"/>
</dbReference>
<feature type="domain" description="CCHC-type" evidence="3">
    <location>
        <begin position="80"/>
        <end position="93"/>
    </location>
</feature>
<dbReference type="InterPro" id="IPR040256">
    <property type="entry name" value="At4g02000-like"/>
</dbReference>
<dbReference type="GO" id="GO:0008270">
    <property type="term" value="F:zinc ion binding"/>
    <property type="evidence" value="ECO:0007669"/>
    <property type="project" value="UniProtKB-KW"/>
</dbReference>
<dbReference type="AlphaFoldDB" id="A0AAV0ISH3"/>
<dbReference type="GO" id="GO:0003676">
    <property type="term" value="F:nucleic acid binding"/>
    <property type="evidence" value="ECO:0007669"/>
    <property type="project" value="InterPro"/>
</dbReference>
<evidence type="ECO:0000259" key="3">
    <source>
        <dbReference type="PROSITE" id="PS50158"/>
    </source>
</evidence>
<gene>
    <name evidence="4" type="ORF">LITE_LOCUS10230</name>
</gene>
<feature type="compositionally biased region" description="Basic and acidic residues" evidence="2">
    <location>
        <begin position="182"/>
        <end position="203"/>
    </location>
</feature>
<feature type="region of interest" description="Disordered" evidence="2">
    <location>
        <begin position="299"/>
        <end position="367"/>
    </location>
</feature>
<evidence type="ECO:0000256" key="1">
    <source>
        <dbReference type="PROSITE-ProRule" id="PRU00047"/>
    </source>
</evidence>
<dbReference type="PROSITE" id="PS50158">
    <property type="entry name" value="ZF_CCHC"/>
    <property type="match status" value="1"/>
</dbReference>
<sequence length="417" mass="44541">MVVWVQFPGLPVHFYHKELLFTMGNLLGRSIKLDYHTQHQQREKFARMAVEVDLSKPLVPRIRLDGRWQKVEYENLPVVCFECGKVGHTNVSCHSTGRGVNSGAEIDSMTSAVVVAGEALPEANAGFGPWMIVSRKSWRNQKDTLTNGKTDQGVAIPNGLEKGEERKEVESLGKVLSQKSGLSERKQRQQAGDKEAAKAEGKGRGNAKGKGKAVEPVGLAEKGVLGPKPKTGEASSSGASHAPTKAINPTAISLSPQSTAVASDGPDGKGMVLGSPTGPASQTFEGKNGTQIRIVEAQPYEPAAPRLVDPETPSAVSRTKPKKEGRGGGGKKTATPKKGTSMRHNPLKPLQIWSPVKEKKGRNKEKRVSLTLKQIKEWAETAKPKTAAGIELMSKEEAGKMAAEPGALSNNLAAPGH</sequence>
<keyword evidence="5" id="KW-1185">Reference proteome</keyword>
<reference evidence="4" key="1">
    <citation type="submission" date="2022-08" db="EMBL/GenBank/DDBJ databases">
        <authorList>
            <person name="Gutierrez-Valencia J."/>
        </authorList>
    </citation>
    <scope>NUCLEOTIDE SEQUENCE</scope>
</reference>
<dbReference type="PANTHER" id="PTHR31286:SF99">
    <property type="entry name" value="DUF4283 DOMAIN-CONTAINING PROTEIN"/>
    <property type="match status" value="1"/>
</dbReference>
<feature type="region of interest" description="Disordered" evidence="2">
    <location>
        <begin position="143"/>
        <end position="287"/>
    </location>
</feature>
<comment type="caution">
    <text evidence="4">The sequence shown here is derived from an EMBL/GenBank/DDBJ whole genome shotgun (WGS) entry which is preliminary data.</text>
</comment>
<evidence type="ECO:0000313" key="4">
    <source>
        <dbReference type="EMBL" id="CAI0399275.1"/>
    </source>
</evidence>
<keyword evidence="1" id="KW-0862">Zinc</keyword>
<name>A0AAV0ISH3_9ROSI</name>
<keyword evidence="1" id="KW-0479">Metal-binding</keyword>
<protein>
    <recommendedName>
        <fullName evidence="3">CCHC-type domain-containing protein</fullName>
    </recommendedName>
</protein>
<feature type="compositionally biased region" description="Polar residues" evidence="2">
    <location>
        <begin position="278"/>
        <end position="287"/>
    </location>
</feature>
<proteinExistence type="predicted"/>
<dbReference type="InterPro" id="IPR001878">
    <property type="entry name" value="Znf_CCHC"/>
</dbReference>
<organism evidence="4 5">
    <name type="scientific">Linum tenue</name>
    <dbReference type="NCBI Taxonomy" id="586396"/>
    <lineage>
        <taxon>Eukaryota</taxon>
        <taxon>Viridiplantae</taxon>
        <taxon>Streptophyta</taxon>
        <taxon>Embryophyta</taxon>
        <taxon>Tracheophyta</taxon>
        <taxon>Spermatophyta</taxon>
        <taxon>Magnoliopsida</taxon>
        <taxon>eudicotyledons</taxon>
        <taxon>Gunneridae</taxon>
        <taxon>Pentapetalae</taxon>
        <taxon>rosids</taxon>
        <taxon>fabids</taxon>
        <taxon>Malpighiales</taxon>
        <taxon>Linaceae</taxon>
        <taxon>Linum</taxon>
    </lineage>
</organism>
<dbReference type="Proteomes" id="UP001154282">
    <property type="component" value="Unassembled WGS sequence"/>
</dbReference>
<keyword evidence="1" id="KW-0863">Zinc-finger</keyword>
<feature type="compositionally biased region" description="Polar residues" evidence="2">
    <location>
        <begin position="250"/>
        <end position="261"/>
    </location>
</feature>
<evidence type="ECO:0000313" key="5">
    <source>
        <dbReference type="Proteomes" id="UP001154282"/>
    </source>
</evidence>
<evidence type="ECO:0000256" key="2">
    <source>
        <dbReference type="SAM" id="MobiDB-lite"/>
    </source>
</evidence>
<accession>A0AAV0ISH3</accession>
<dbReference type="EMBL" id="CAMGYJ010000004">
    <property type="protein sequence ID" value="CAI0399275.1"/>
    <property type="molecule type" value="Genomic_DNA"/>
</dbReference>
<feature type="compositionally biased region" description="Basic and acidic residues" evidence="2">
    <location>
        <begin position="161"/>
        <end position="171"/>
    </location>
</feature>